<evidence type="ECO:0000313" key="3">
    <source>
        <dbReference type="Proteomes" id="UP001497482"/>
    </source>
</evidence>
<name>A0AAV2JY81_KNICA</name>
<evidence type="ECO:0000313" key="2">
    <source>
        <dbReference type="EMBL" id="CAL1582733.1"/>
    </source>
</evidence>
<reference evidence="2 3" key="1">
    <citation type="submission" date="2024-04" db="EMBL/GenBank/DDBJ databases">
        <authorList>
            <person name="Waldvogel A.-M."/>
            <person name="Schoenle A."/>
        </authorList>
    </citation>
    <scope>NUCLEOTIDE SEQUENCE [LARGE SCALE GENOMIC DNA]</scope>
</reference>
<keyword evidence="3" id="KW-1185">Reference proteome</keyword>
<feature type="compositionally biased region" description="Polar residues" evidence="1">
    <location>
        <begin position="44"/>
        <end position="63"/>
    </location>
</feature>
<dbReference type="AlphaFoldDB" id="A0AAV2JY81"/>
<dbReference type="EMBL" id="OZ035837">
    <property type="protein sequence ID" value="CAL1582733.1"/>
    <property type="molecule type" value="Genomic_DNA"/>
</dbReference>
<feature type="region of interest" description="Disordered" evidence="1">
    <location>
        <begin position="43"/>
        <end position="63"/>
    </location>
</feature>
<proteinExistence type="predicted"/>
<dbReference type="Proteomes" id="UP001497482">
    <property type="component" value="Chromosome 15"/>
</dbReference>
<organism evidence="2 3">
    <name type="scientific">Knipowitschia caucasica</name>
    <name type="common">Caucasian dwarf goby</name>
    <name type="synonym">Pomatoschistus caucasicus</name>
    <dbReference type="NCBI Taxonomy" id="637954"/>
    <lineage>
        <taxon>Eukaryota</taxon>
        <taxon>Metazoa</taxon>
        <taxon>Chordata</taxon>
        <taxon>Craniata</taxon>
        <taxon>Vertebrata</taxon>
        <taxon>Euteleostomi</taxon>
        <taxon>Actinopterygii</taxon>
        <taxon>Neopterygii</taxon>
        <taxon>Teleostei</taxon>
        <taxon>Neoteleostei</taxon>
        <taxon>Acanthomorphata</taxon>
        <taxon>Gobiaria</taxon>
        <taxon>Gobiiformes</taxon>
        <taxon>Gobioidei</taxon>
        <taxon>Gobiidae</taxon>
        <taxon>Gobiinae</taxon>
        <taxon>Knipowitschia</taxon>
    </lineage>
</organism>
<sequence>MLVHRLQKSHIGKNCTPNVEPGFTAVHPPLRYSLCVPRRPPGATVSSPSPLHSATVSSPPSSRQCPSALQCDSPYALQRGQCPLCPPVHMGPLCPPCDSVSAACDSVLSALQCDSVLSALPKGPLCPPCDSVPLCPATVSSPPSRSRASLFRPELERPLRPPARAFHSALLSSEVLSALQSSSSSPPSSARAVLSALQSSSVLSALQSSSVLSALQSSSVLSALQSSSGHLSALQS</sequence>
<protein>
    <submittedName>
        <fullName evidence="2">Uncharacterized protein</fullName>
    </submittedName>
</protein>
<gene>
    <name evidence="2" type="ORF">KC01_LOCUS13287</name>
</gene>
<accession>A0AAV2JY81</accession>
<evidence type="ECO:0000256" key="1">
    <source>
        <dbReference type="SAM" id="MobiDB-lite"/>
    </source>
</evidence>